<comment type="caution">
    <text evidence="4">The sequence shown here is derived from an EMBL/GenBank/DDBJ whole genome shotgun (WGS) entry which is preliminary data.</text>
</comment>
<comment type="similarity">
    <text evidence="1">Belongs to the phosducin family.</text>
</comment>
<dbReference type="InterPro" id="IPR051499">
    <property type="entry name" value="Phosducin-like_reg"/>
</dbReference>
<evidence type="ECO:0000259" key="3">
    <source>
        <dbReference type="Pfam" id="PF02114"/>
    </source>
</evidence>
<proteinExistence type="inferred from homology"/>
<protein>
    <recommendedName>
        <fullName evidence="3">Phosducin domain-containing protein</fullName>
    </recommendedName>
</protein>
<dbReference type="AlphaFoldDB" id="A0A1V9Z1C9"/>
<organism evidence="4 5">
    <name type="scientific">Achlya hypogyna</name>
    <name type="common">Oomycete</name>
    <name type="synonym">Protoachlya hypogyna</name>
    <dbReference type="NCBI Taxonomy" id="1202772"/>
    <lineage>
        <taxon>Eukaryota</taxon>
        <taxon>Sar</taxon>
        <taxon>Stramenopiles</taxon>
        <taxon>Oomycota</taxon>
        <taxon>Saprolegniomycetes</taxon>
        <taxon>Saprolegniales</taxon>
        <taxon>Achlyaceae</taxon>
        <taxon>Achlya</taxon>
    </lineage>
</organism>
<dbReference type="PANTHER" id="PTHR46052:SF1">
    <property type="entry name" value="PHOSDUCIN-LIKE PROTEIN"/>
    <property type="match status" value="1"/>
</dbReference>
<dbReference type="SUPFAM" id="SSF52833">
    <property type="entry name" value="Thioredoxin-like"/>
    <property type="match status" value="1"/>
</dbReference>
<dbReference type="Gene3D" id="3.40.30.10">
    <property type="entry name" value="Glutaredoxin"/>
    <property type="match status" value="1"/>
</dbReference>
<dbReference type="InterPro" id="IPR023196">
    <property type="entry name" value="Phosducin_N_dom_sf"/>
</dbReference>
<dbReference type="OrthoDB" id="70588at2759"/>
<dbReference type="Gene3D" id="1.10.168.10">
    <property type="entry name" value="Phosducin, domain 2"/>
    <property type="match status" value="1"/>
</dbReference>
<evidence type="ECO:0000313" key="4">
    <source>
        <dbReference type="EMBL" id="OQR91818.1"/>
    </source>
</evidence>
<dbReference type="InterPro" id="IPR024253">
    <property type="entry name" value="Phosducin_thioredoxin-like_dom"/>
</dbReference>
<sequence>MDDFFLRHDVYKDRDPDEIGGKVNSDSEASDDEPSLPASAADPTGPWSQGRFERQGKRRTFSRSKHTGPKGVITDYKAYKQAKAAERQQNDVMRSAVLNRIAKGAVVPSRTNNSCGCYSDDDDDFSDDEMMQEFRAKRMLEMQQAVNHGRPVFGAPQHVDPFAFVDLVDSADARVHVIVHMSDERNQVCIAINNCLETVANDHPHTQFLVVRGVDADASLAPADLPLFLVYQGGQQVESMVQVFRALQGVVTPERLESLLAPYL</sequence>
<dbReference type="Proteomes" id="UP000243579">
    <property type="component" value="Unassembled WGS sequence"/>
</dbReference>
<accession>A0A1V9Z1C9</accession>
<gene>
    <name evidence="4" type="ORF">ACHHYP_04346</name>
</gene>
<feature type="compositionally biased region" description="Basic residues" evidence="2">
    <location>
        <begin position="56"/>
        <end position="68"/>
    </location>
</feature>
<dbReference type="STRING" id="1202772.A0A1V9Z1C9"/>
<reference evidence="4 5" key="1">
    <citation type="journal article" date="2014" name="Genome Biol. Evol.">
        <title>The secreted proteins of Achlya hypogyna and Thraustotheca clavata identify the ancestral oomycete secretome and reveal gene acquisitions by horizontal gene transfer.</title>
        <authorList>
            <person name="Misner I."/>
            <person name="Blouin N."/>
            <person name="Leonard G."/>
            <person name="Richards T.A."/>
            <person name="Lane C.E."/>
        </authorList>
    </citation>
    <scope>NUCLEOTIDE SEQUENCE [LARGE SCALE GENOMIC DNA]</scope>
    <source>
        <strain evidence="4 5">ATCC 48635</strain>
    </source>
</reference>
<keyword evidence="5" id="KW-1185">Reference proteome</keyword>
<dbReference type="Pfam" id="PF02114">
    <property type="entry name" value="Phosducin"/>
    <property type="match status" value="1"/>
</dbReference>
<evidence type="ECO:0000313" key="5">
    <source>
        <dbReference type="Proteomes" id="UP000243579"/>
    </source>
</evidence>
<feature type="region of interest" description="Disordered" evidence="2">
    <location>
        <begin position="14"/>
        <end position="71"/>
    </location>
</feature>
<dbReference type="InterPro" id="IPR036249">
    <property type="entry name" value="Thioredoxin-like_sf"/>
</dbReference>
<dbReference type="PANTHER" id="PTHR46052">
    <property type="entry name" value="PHOSDUCIN-LIKE PROTEIN"/>
    <property type="match status" value="1"/>
</dbReference>
<evidence type="ECO:0000256" key="2">
    <source>
        <dbReference type="SAM" id="MobiDB-lite"/>
    </source>
</evidence>
<feature type="domain" description="Phosducin" evidence="3">
    <location>
        <begin position="122"/>
        <end position="260"/>
    </location>
</feature>
<name>A0A1V9Z1C9_ACHHY</name>
<dbReference type="EMBL" id="JNBR01000500">
    <property type="protein sequence ID" value="OQR91818.1"/>
    <property type="molecule type" value="Genomic_DNA"/>
</dbReference>
<evidence type="ECO:0000256" key="1">
    <source>
        <dbReference type="ARBA" id="ARBA00009686"/>
    </source>
</evidence>